<evidence type="ECO:0000256" key="3">
    <source>
        <dbReference type="ARBA" id="ARBA00022679"/>
    </source>
</evidence>
<comment type="subcellular location">
    <subcellularLocation>
        <location evidence="1">Cytoplasm</location>
    </subcellularLocation>
</comment>
<dbReference type="SUPFAM" id="SSF55729">
    <property type="entry name" value="Acyl-CoA N-acyltransferases (Nat)"/>
    <property type="match status" value="1"/>
</dbReference>
<dbReference type="Pfam" id="PF00583">
    <property type="entry name" value="Acetyltransf_1"/>
    <property type="match status" value="1"/>
</dbReference>
<dbReference type="PROSITE" id="PS51186">
    <property type="entry name" value="GNAT"/>
    <property type="match status" value="1"/>
</dbReference>
<dbReference type="InterPro" id="IPR051556">
    <property type="entry name" value="N-term/lysine_N-AcTrnsfr"/>
</dbReference>
<evidence type="ECO:0000256" key="13">
    <source>
        <dbReference type="ARBA" id="ARBA00049454"/>
    </source>
</evidence>
<dbReference type="GO" id="GO:0007064">
    <property type="term" value="P:mitotic sister chromatid cohesion"/>
    <property type="evidence" value="ECO:0007669"/>
    <property type="project" value="TreeGrafter"/>
</dbReference>
<comment type="catalytic activity">
    <reaction evidence="10">
        <text>N-terminal L-methionyl-L-valyl-[protein] + acetyl-CoA = N-terminal N(alpha)-acetyl-L-methionyl-L-valyl-[protein] + CoA + H(+)</text>
        <dbReference type="Rhea" id="RHEA:50572"/>
        <dbReference type="Rhea" id="RHEA-COMP:12730"/>
        <dbReference type="Rhea" id="RHEA-COMP:12731"/>
        <dbReference type="ChEBI" id="CHEBI:15378"/>
        <dbReference type="ChEBI" id="CHEBI:57287"/>
        <dbReference type="ChEBI" id="CHEBI:57288"/>
        <dbReference type="ChEBI" id="CHEBI:133402"/>
        <dbReference type="ChEBI" id="CHEBI:133403"/>
        <dbReference type="EC" id="2.3.1.258"/>
    </reaction>
</comment>
<organism evidence="16 18">
    <name type="scientific">Adineta steineri</name>
    <dbReference type="NCBI Taxonomy" id="433720"/>
    <lineage>
        <taxon>Eukaryota</taxon>
        <taxon>Metazoa</taxon>
        <taxon>Spiralia</taxon>
        <taxon>Gnathifera</taxon>
        <taxon>Rotifera</taxon>
        <taxon>Eurotatoria</taxon>
        <taxon>Bdelloidea</taxon>
        <taxon>Adinetida</taxon>
        <taxon>Adinetidae</taxon>
        <taxon>Adineta</taxon>
    </lineage>
</organism>
<dbReference type="Gene3D" id="3.40.630.30">
    <property type="match status" value="1"/>
</dbReference>
<dbReference type="Proteomes" id="UP000663881">
    <property type="component" value="Unassembled WGS sequence"/>
</dbReference>
<keyword evidence="4" id="KW-0012">Acyltransferase</keyword>
<reference evidence="16" key="1">
    <citation type="submission" date="2021-02" db="EMBL/GenBank/DDBJ databases">
        <authorList>
            <person name="Nowell W R."/>
        </authorList>
    </citation>
    <scope>NUCLEOTIDE SEQUENCE</scope>
</reference>
<dbReference type="EC" id="2.3.1.258" evidence="5"/>
<comment type="catalytic activity">
    <reaction evidence="11">
        <text>N-terminal L-methionyl-L-alanyl-[protein] + acetyl-CoA = N-terminal N(alpha)-acetyl-L-methionyl-L-alanyl-[protein] + CoA + H(+)</text>
        <dbReference type="Rhea" id="RHEA:50564"/>
        <dbReference type="Rhea" id="RHEA-COMP:12726"/>
        <dbReference type="Rhea" id="RHEA-COMP:12727"/>
        <dbReference type="ChEBI" id="CHEBI:15378"/>
        <dbReference type="ChEBI" id="CHEBI:57287"/>
        <dbReference type="ChEBI" id="CHEBI:57288"/>
        <dbReference type="ChEBI" id="CHEBI:133398"/>
        <dbReference type="ChEBI" id="CHEBI:133399"/>
        <dbReference type="EC" id="2.3.1.258"/>
    </reaction>
</comment>
<gene>
    <name evidence="17" type="ORF">OKA104_LOCUS14124</name>
    <name evidence="16" type="ORF">VCS650_LOCUS20964</name>
</gene>
<evidence type="ECO:0000256" key="7">
    <source>
        <dbReference type="ARBA" id="ARBA00048335"/>
    </source>
</evidence>
<evidence type="ECO:0000256" key="2">
    <source>
        <dbReference type="ARBA" id="ARBA00022490"/>
    </source>
</evidence>
<evidence type="ECO:0000256" key="10">
    <source>
        <dbReference type="ARBA" id="ARBA00048799"/>
    </source>
</evidence>
<evidence type="ECO:0000256" key="4">
    <source>
        <dbReference type="ARBA" id="ARBA00023315"/>
    </source>
</evidence>
<feature type="region of interest" description="Disordered" evidence="14">
    <location>
        <begin position="1"/>
        <end position="26"/>
    </location>
</feature>
<feature type="domain" description="N-acetyltransferase" evidence="15">
    <location>
        <begin position="33"/>
        <end position="182"/>
    </location>
</feature>
<evidence type="ECO:0000256" key="9">
    <source>
        <dbReference type="ARBA" id="ARBA00048618"/>
    </source>
</evidence>
<dbReference type="AlphaFoldDB" id="A0A814QCJ5"/>
<evidence type="ECO:0000313" key="17">
    <source>
        <dbReference type="EMBL" id="CAF3725294.1"/>
    </source>
</evidence>
<dbReference type="FunFam" id="3.40.630.30:FF:000078">
    <property type="entry name" value="N-alpha-acetyltransferase 50"/>
    <property type="match status" value="1"/>
</dbReference>
<protein>
    <recommendedName>
        <fullName evidence="5">N-terminal methionine N(alpha)-acetyltransferase NatE</fullName>
        <ecNumber evidence="5">2.3.1.258</ecNumber>
    </recommendedName>
</protein>
<comment type="caution">
    <text evidence="16">The sequence shown here is derived from an EMBL/GenBank/DDBJ whole genome shotgun (WGS) entry which is preliminary data.</text>
</comment>
<dbReference type="PANTHER" id="PTHR42919">
    <property type="entry name" value="N-ALPHA-ACETYLTRANSFERASE"/>
    <property type="match status" value="1"/>
</dbReference>
<comment type="catalytic activity">
    <reaction evidence="8">
        <text>N-terminal L-methionyl-L-phenylalanyl-[protein] + acetyl-CoA = N-terminal N(alpha)-acetyl-L-methionyl-L-phenylalanyl-[protein] + CoA + H(+)</text>
        <dbReference type="Rhea" id="RHEA:50528"/>
        <dbReference type="Rhea" id="RHEA-COMP:12715"/>
        <dbReference type="Rhea" id="RHEA-COMP:12716"/>
        <dbReference type="ChEBI" id="CHEBI:15378"/>
        <dbReference type="ChEBI" id="CHEBI:57287"/>
        <dbReference type="ChEBI" id="CHEBI:57288"/>
        <dbReference type="ChEBI" id="CHEBI:133382"/>
        <dbReference type="ChEBI" id="CHEBI:133383"/>
        <dbReference type="EC" id="2.3.1.258"/>
    </reaction>
</comment>
<comment type="catalytic activity">
    <reaction evidence="7">
        <text>N-terminal L-methionyl-L-tyrosyl-[protein] + acetyl-CoA = N-terminal N(alpha)-acetyl-L-methionyl-L-tyrosyl-[protein] + CoA + H(+)</text>
        <dbReference type="Rhea" id="RHEA:50532"/>
        <dbReference type="Rhea" id="RHEA-COMP:12717"/>
        <dbReference type="Rhea" id="RHEA-COMP:12718"/>
        <dbReference type="ChEBI" id="CHEBI:15378"/>
        <dbReference type="ChEBI" id="CHEBI:57287"/>
        <dbReference type="ChEBI" id="CHEBI:57288"/>
        <dbReference type="ChEBI" id="CHEBI:133384"/>
        <dbReference type="ChEBI" id="CHEBI:133385"/>
        <dbReference type="EC" id="2.3.1.258"/>
    </reaction>
</comment>
<dbReference type="EMBL" id="CAJOAY010000734">
    <property type="protein sequence ID" value="CAF3725294.1"/>
    <property type="molecule type" value="Genomic_DNA"/>
</dbReference>
<keyword evidence="3" id="KW-0808">Transferase</keyword>
<evidence type="ECO:0000256" key="6">
    <source>
        <dbReference type="ARBA" id="ARBA00048251"/>
    </source>
</evidence>
<evidence type="ECO:0000256" key="14">
    <source>
        <dbReference type="SAM" id="MobiDB-lite"/>
    </source>
</evidence>
<dbReference type="InterPro" id="IPR000182">
    <property type="entry name" value="GNAT_dom"/>
</dbReference>
<name>A0A814QCJ5_9BILA</name>
<keyword evidence="2" id="KW-0963">Cytoplasm</keyword>
<evidence type="ECO:0000256" key="8">
    <source>
        <dbReference type="ARBA" id="ARBA00048490"/>
    </source>
</evidence>
<dbReference type="CDD" id="cd04301">
    <property type="entry name" value="NAT_SF"/>
    <property type="match status" value="1"/>
</dbReference>
<dbReference type="PANTHER" id="PTHR42919:SF8">
    <property type="entry name" value="N-ALPHA-ACETYLTRANSFERASE 50"/>
    <property type="match status" value="1"/>
</dbReference>
<evidence type="ECO:0000256" key="11">
    <source>
        <dbReference type="ARBA" id="ARBA00049002"/>
    </source>
</evidence>
<comment type="catalytic activity">
    <reaction evidence="13">
        <text>N-terminal L-methionyl-L-threonyl-[protein] + acetyl-CoA = N-terminal N(alpha)-acetyl-L-methionyl-L-threonyl-[protein] + CoA + H(+)</text>
        <dbReference type="Rhea" id="RHEA:50576"/>
        <dbReference type="Rhea" id="RHEA-COMP:12732"/>
        <dbReference type="Rhea" id="RHEA-COMP:12733"/>
        <dbReference type="ChEBI" id="CHEBI:15378"/>
        <dbReference type="ChEBI" id="CHEBI:57287"/>
        <dbReference type="ChEBI" id="CHEBI:57288"/>
        <dbReference type="ChEBI" id="CHEBI:133404"/>
        <dbReference type="ChEBI" id="CHEBI:133405"/>
        <dbReference type="EC" id="2.3.1.258"/>
    </reaction>
</comment>
<comment type="catalytic activity">
    <reaction evidence="12">
        <text>N-terminal L-methionyl-L-leucyl-[protein] + acetyl-CoA = N-terminal N(alpha)-acetyl-L-methionyl-L-leucyl-[protein] + CoA + H(+)</text>
        <dbReference type="Rhea" id="RHEA:50520"/>
        <dbReference type="Rhea" id="RHEA-COMP:12711"/>
        <dbReference type="Rhea" id="RHEA-COMP:12712"/>
        <dbReference type="ChEBI" id="CHEBI:15378"/>
        <dbReference type="ChEBI" id="CHEBI:57287"/>
        <dbReference type="ChEBI" id="CHEBI:57288"/>
        <dbReference type="ChEBI" id="CHEBI:133377"/>
        <dbReference type="ChEBI" id="CHEBI:133378"/>
        <dbReference type="EC" id="2.3.1.258"/>
    </reaction>
</comment>
<evidence type="ECO:0000313" key="16">
    <source>
        <dbReference type="EMBL" id="CAF1116810.1"/>
    </source>
</evidence>
<evidence type="ECO:0000313" key="18">
    <source>
        <dbReference type="Proteomes" id="UP000663891"/>
    </source>
</evidence>
<dbReference type="Proteomes" id="UP000663891">
    <property type="component" value="Unassembled WGS sequence"/>
</dbReference>
<accession>A0A814QCJ5</accession>
<dbReference type="InterPro" id="IPR016181">
    <property type="entry name" value="Acyl_CoA_acyltransferase"/>
</dbReference>
<comment type="catalytic activity">
    <reaction evidence="9">
        <text>N-terminal L-methionyl-L-lysyl-[protein] + acetyl-CoA = N-terminal N(alpha)-acetyl-L-methionyl-L-lysyl-[protein] + CoA + H(+)</text>
        <dbReference type="Rhea" id="RHEA:50580"/>
        <dbReference type="Rhea" id="RHEA-COMP:12734"/>
        <dbReference type="Rhea" id="RHEA-COMP:12735"/>
        <dbReference type="ChEBI" id="CHEBI:15378"/>
        <dbReference type="ChEBI" id="CHEBI:57287"/>
        <dbReference type="ChEBI" id="CHEBI:57288"/>
        <dbReference type="ChEBI" id="CHEBI:133406"/>
        <dbReference type="ChEBI" id="CHEBI:133407"/>
        <dbReference type="EC" id="2.3.1.258"/>
    </reaction>
</comment>
<evidence type="ECO:0000256" key="12">
    <source>
        <dbReference type="ARBA" id="ARBA00049103"/>
    </source>
</evidence>
<dbReference type="OrthoDB" id="47374at2759"/>
<evidence type="ECO:0000256" key="5">
    <source>
        <dbReference type="ARBA" id="ARBA00039121"/>
    </source>
</evidence>
<comment type="catalytic activity">
    <reaction evidence="6">
        <text>N-terminal L-methionyl-L-seryl-[protein] + acetyl-CoA = N-terminal N(alpha)-acetyl-L-methionyl-L-seryl-[protein] + CoA + H(+)</text>
        <dbReference type="Rhea" id="RHEA:50568"/>
        <dbReference type="Rhea" id="RHEA-COMP:12728"/>
        <dbReference type="Rhea" id="RHEA-COMP:12729"/>
        <dbReference type="ChEBI" id="CHEBI:15378"/>
        <dbReference type="ChEBI" id="CHEBI:57287"/>
        <dbReference type="ChEBI" id="CHEBI:57288"/>
        <dbReference type="ChEBI" id="CHEBI:133400"/>
        <dbReference type="ChEBI" id="CHEBI:133401"/>
        <dbReference type="EC" id="2.3.1.258"/>
    </reaction>
</comment>
<dbReference type="GO" id="GO:0120518">
    <property type="term" value="F:protein N-terminal-methionine acetyltransferase activity"/>
    <property type="evidence" value="ECO:0007669"/>
    <property type="project" value="UniProtKB-EC"/>
</dbReference>
<sequence>MTNTVTMNNNNNNNNNNVSDENRKKRKVKRVTIELGDLTQHNLKQLKVLNRDVFPVAYNEKFYKDLLVSGELCKLAYCNDIVVGAVCCRIDLSENRRRLYIMTLGVLAKYRELGLGTLMLEHVFKICEREGNIDSIYLHVQINNETALSFYKKFGFQIISTATEYYRRLEPCDAYLLERSLKKTQANEQTASGTSPVKQNSKKIPTVPLSTITDVD</sequence>
<dbReference type="GO" id="GO:0031415">
    <property type="term" value="C:NatA complex"/>
    <property type="evidence" value="ECO:0007669"/>
    <property type="project" value="TreeGrafter"/>
</dbReference>
<evidence type="ECO:0000259" key="15">
    <source>
        <dbReference type="PROSITE" id="PS51186"/>
    </source>
</evidence>
<dbReference type="EMBL" id="CAJNON010000221">
    <property type="protein sequence ID" value="CAF1116810.1"/>
    <property type="molecule type" value="Genomic_DNA"/>
</dbReference>
<feature type="compositionally biased region" description="Low complexity" evidence="14">
    <location>
        <begin position="1"/>
        <end position="18"/>
    </location>
</feature>
<evidence type="ECO:0000256" key="1">
    <source>
        <dbReference type="ARBA" id="ARBA00004496"/>
    </source>
</evidence>
<proteinExistence type="predicted"/>